<protein>
    <recommendedName>
        <fullName evidence="1">F-box domain-containing protein</fullName>
    </recommendedName>
</protein>
<accession>A0A3G5AIH7</accession>
<dbReference type="SUPFAM" id="SSF81383">
    <property type="entry name" value="F-box domain"/>
    <property type="match status" value="1"/>
</dbReference>
<gene>
    <name evidence="2" type="ORF">Sylvanvirus15_20</name>
</gene>
<evidence type="ECO:0000259" key="1">
    <source>
        <dbReference type="PROSITE" id="PS50181"/>
    </source>
</evidence>
<organism evidence="2">
    <name type="scientific">Sylvanvirus sp</name>
    <dbReference type="NCBI Taxonomy" id="2487774"/>
    <lineage>
        <taxon>Viruses</taxon>
    </lineage>
</organism>
<feature type="domain" description="F-box" evidence="1">
    <location>
        <begin position="31"/>
        <end position="78"/>
    </location>
</feature>
<proteinExistence type="predicted"/>
<dbReference type="InterPro" id="IPR036047">
    <property type="entry name" value="F-box-like_dom_sf"/>
</dbReference>
<evidence type="ECO:0000313" key="2">
    <source>
        <dbReference type="EMBL" id="AYV86958.1"/>
    </source>
</evidence>
<dbReference type="EMBL" id="MK072521">
    <property type="protein sequence ID" value="AYV86958.1"/>
    <property type="molecule type" value="Genomic_DNA"/>
</dbReference>
<dbReference type="Pfam" id="PF12937">
    <property type="entry name" value="F-box-like"/>
    <property type="match status" value="1"/>
</dbReference>
<dbReference type="InterPro" id="IPR001810">
    <property type="entry name" value="F-box_dom"/>
</dbReference>
<name>A0A3G5AIH7_9VIRU</name>
<dbReference type="PROSITE" id="PS50181">
    <property type="entry name" value="FBOX"/>
    <property type="match status" value="1"/>
</dbReference>
<sequence length="403" mass="47245">MKNVTRIDQCNKNDSMTIPASSFVWCEPVKYFPILSLPYRLWVKIFQQLANYSILLNIGKTCRYLHKVCLDKNAWEYSAFTFGGVGNLYTLKQMCTRHHSQQQGFFFPTLKIDYLEFCQSIVFLKPDIFVNIQRLEFTTVIDTYSMSVISAIYSFPSLTVMSIDYLYLSFDTMLYLTKRSLPVQLRILCVEHFRIPYCFTQLDINQMFIHLVEIDVEFKCEKYFHYSNSKCKTLLSVPFYSSTLRSFVIHSPSNLVNISNLDIRYPYLTNLHISYSFDSSISSEVSRYTSGFSRICTLLGSSKCPLPRHLSCLSIFFNGNHSNERYKWQEALVHFIGNLLLHYSQERMDDVGDSESISVEFEMEGCMLDNARQLYTGLKLKMVQMDDEYEFPLYQLCLYKNIF</sequence>
<reference evidence="2" key="1">
    <citation type="submission" date="2018-10" db="EMBL/GenBank/DDBJ databases">
        <title>Hidden diversity of soil giant viruses.</title>
        <authorList>
            <person name="Schulz F."/>
            <person name="Alteio L."/>
            <person name="Goudeau D."/>
            <person name="Ryan E.M."/>
            <person name="Malmstrom R.R."/>
            <person name="Blanchard J."/>
            <person name="Woyke T."/>
        </authorList>
    </citation>
    <scope>NUCLEOTIDE SEQUENCE</scope>
    <source>
        <strain evidence="2">SYV1</strain>
    </source>
</reference>